<gene>
    <name evidence="2" type="ORF">EJB05_51053</name>
</gene>
<sequence length="126" mass="14081">MQEAANPSFRYSSTQQVAAWSRRWAWETSGSSRVSFPFIWCYICLLQQRRLIVEELFDRCHLNSSTPCIRTTEQGSNCQMNTARCWIHGHCVAQVVAGKDRTLVAPGGREEGRVGSGEPGCCIGNP</sequence>
<evidence type="ECO:0000313" key="2">
    <source>
        <dbReference type="EMBL" id="TVU03415.1"/>
    </source>
</evidence>
<protein>
    <submittedName>
        <fullName evidence="2">Uncharacterized protein</fullName>
    </submittedName>
</protein>
<organism evidence="2 3">
    <name type="scientific">Eragrostis curvula</name>
    <name type="common">weeping love grass</name>
    <dbReference type="NCBI Taxonomy" id="38414"/>
    <lineage>
        <taxon>Eukaryota</taxon>
        <taxon>Viridiplantae</taxon>
        <taxon>Streptophyta</taxon>
        <taxon>Embryophyta</taxon>
        <taxon>Tracheophyta</taxon>
        <taxon>Spermatophyta</taxon>
        <taxon>Magnoliopsida</taxon>
        <taxon>Liliopsida</taxon>
        <taxon>Poales</taxon>
        <taxon>Poaceae</taxon>
        <taxon>PACMAD clade</taxon>
        <taxon>Chloridoideae</taxon>
        <taxon>Eragrostideae</taxon>
        <taxon>Eragrostidinae</taxon>
        <taxon>Eragrostis</taxon>
    </lineage>
</organism>
<evidence type="ECO:0000313" key="3">
    <source>
        <dbReference type="Proteomes" id="UP000324897"/>
    </source>
</evidence>
<dbReference type="Proteomes" id="UP000324897">
    <property type="component" value="Unassembled WGS sequence"/>
</dbReference>
<proteinExistence type="predicted"/>
<accession>A0A5J9SWP9</accession>
<dbReference type="AlphaFoldDB" id="A0A5J9SWP9"/>
<reference evidence="2 3" key="1">
    <citation type="journal article" date="2019" name="Sci. Rep.">
        <title>A high-quality genome of Eragrostis curvula grass provides insights into Poaceae evolution and supports new strategies to enhance forage quality.</title>
        <authorList>
            <person name="Carballo J."/>
            <person name="Santos B.A.C.M."/>
            <person name="Zappacosta D."/>
            <person name="Garbus I."/>
            <person name="Selva J.P."/>
            <person name="Gallo C.A."/>
            <person name="Diaz A."/>
            <person name="Albertini E."/>
            <person name="Caccamo M."/>
            <person name="Echenique V."/>
        </authorList>
    </citation>
    <scope>NUCLEOTIDE SEQUENCE [LARGE SCALE GENOMIC DNA]</scope>
    <source>
        <strain evidence="3">cv. Victoria</strain>
        <tissue evidence="2">Leaf</tissue>
    </source>
</reference>
<dbReference type="Gramene" id="TVU03415">
    <property type="protein sequence ID" value="TVU03415"/>
    <property type="gene ID" value="EJB05_51053"/>
</dbReference>
<evidence type="ECO:0000256" key="1">
    <source>
        <dbReference type="SAM" id="MobiDB-lite"/>
    </source>
</evidence>
<feature type="region of interest" description="Disordered" evidence="1">
    <location>
        <begin position="107"/>
        <end position="126"/>
    </location>
</feature>
<name>A0A5J9SWP9_9POAL</name>
<keyword evidence="3" id="KW-1185">Reference proteome</keyword>
<comment type="caution">
    <text evidence="2">The sequence shown here is derived from an EMBL/GenBank/DDBJ whole genome shotgun (WGS) entry which is preliminary data.</text>
</comment>
<dbReference type="EMBL" id="RWGY01000180">
    <property type="protein sequence ID" value="TVU03415.1"/>
    <property type="molecule type" value="Genomic_DNA"/>
</dbReference>